<dbReference type="PANTHER" id="PTHR13947">
    <property type="entry name" value="GNAT FAMILY N-ACETYLTRANSFERASE"/>
    <property type="match status" value="1"/>
</dbReference>
<dbReference type="PANTHER" id="PTHR13947:SF37">
    <property type="entry name" value="LD18367P"/>
    <property type="match status" value="1"/>
</dbReference>
<keyword evidence="1 3" id="KW-0808">Transferase</keyword>
<evidence type="ECO:0000256" key="1">
    <source>
        <dbReference type="ARBA" id="ARBA00022679"/>
    </source>
</evidence>
<accession>A0A4R6TWY2</accession>
<reference evidence="3 4" key="1">
    <citation type="submission" date="2019-03" db="EMBL/GenBank/DDBJ databases">
        <title>Genomic Encyclopedia of Type Strains, Phase IV (KMG-IV): sequencing the most valuable type-strain genomes for metagenomic binning, comparative biology and taxonomic classification.</title>
        <authorList>
            <person name="Goeker M."/>
        </authorList>
    </citation>
    <scope>NUCLEOTIDE SEQUENCE [LARGE SCALE GENOMIC DNA]</scope>
    <source>
        <strain evidence="3 4">DSM 28697</strain>
    </source>
</reference>
<evidence type="ECO:0000313" key="4">
    <source>
        <dbReference type="Proteomes" id="UP000295632"/>
    </source>
</evidence>
<gene>
    <name evidence="3" type="ORF">EV213_13022</name>
</gene>
<evidence type="ECO:0000313" key="3">
    <source>
        <dbReference type="EMBL" id="TDQ33712.1"/>
    </source>
</evidence>
<organism evidence="3 4">
    <name type="scientific">Aureibacillus halotolerans</name>
    <dbReference type="NCBI Taxonomy" id="1508390"/>
    <lineage>
        <taxon>Bacteria</taxon>
        <taxon>Bacillati</taxon>
        <taxon>Bacillota</taxon>
        <taxon>Bacilli</taxon>
        <taxon>Bacillales</taxon>
        <taxon>Bacillaceae</taxon>
        <taxon>Aureibacillus</taxon>
    </lineage>
</organism>
<dbReference type="CDD" id="cd04301">
    <property type="entry name" value="NAT_SF"/>
    <property type="match status" value="1"/>
</dbReference>
<dbReference type="Gene3D" id="3.40.630.30">
    <property type="match status" value="1"/>
</dbReference>
<keyword evidence="4" id="KW-1185">Reference proteome</keyword>
<evidence type="ECO:0000259" key="2">
    <source>
        <dbReference type="PROSITE" id="PS51186"/>
    </source>
</evidence>
<dbReference type="PROSITE" id="PS51186">
    <property type="entry name" value="GNAT"/>
    <property type="match status" value="1"/>
</dbReference>
<sequence>MDIEIREIKSNDYSEVISLWKNEIGDLNVNAGSFSERFDKMNKDENYKTFIALYEETVVGFIMVVQTMALEYEIGYLKINGLAVQEKYQKKGIGTKLLKHAEGYASVRGLSRLILNSGFKRTEAHDFYESNGFGKLSYCFTKKV</sequence>
<feature type="domain" description="N-acetyltransferase" evidence="2">
    <location>
        <begin position="3"/>
        <end position="144"/>
    </location>
</feature>
<dbReference type="SUPFAM" id="SSF55729">
    <property type="entry name" value="Acyl-CoA N-acyltransferases (Nat)"/>
    <property type="match status" value="1"/>
</dbReference>
<dbReference type="InterPro" id="IPR000182">
    <property type="entry name" value="GNAT_dom"/>
</dbReference>
<proteinExistence type="predicted"/>
<dbReference type="Proteomes" id="UP000295632">
    <property type="component" value="Unassembled WGS sequence"/>
</dbReference>
<dbReference type="Pfam" id="PF00583">
    <property type="entry name" value="Acetyltransf_1"/>
    <property type="match status" value="1"/>
</dbReference>
<dbReference type="InterPro" id="IPR050769">
    <property type="entry name" value="NAT_camello-type"/>
</dbReference>
<dbReference type="EMBL" id="SNYJ01000030">
    <property type="protein sequence ID" value="TDQ33712.1"/>
    <property type="molecule type" value="Genomic_DNA"/>
</dbReference>
<dbReference type="OrthoDB" id="9797826at2"/>
<protein>
    <submittedName>
        <fullName evidence="3">Putative N-acetyltransferase YhbS</fullName>
    </submittedName>
</protein>
<dbReference type="InterPro" id="IPR016181">
    <property type="entry name" value="Acyl_CoA_acyltransferase"/>
</dbReference>
<name>A0A4R6TWY2_9BACI</name>
<dbReference type="GO" id="GO:0008080">
    <property type="term" value="F:N-acetyltransferase activity"/>
    <property type="evidence" value="ECO:0007669"/>
    <property type="project" value="InterPro"/>
</dbReference>
<comment type="caution">
    <text evidence="3">The sequence shown here is derived from an EMBL/GenBank/DDBJ whole genome shotgun (WGS) entry which is preliminary data.</text>
</comment>
<dbReference type="RefSeq" id="WP_133582331.1">
    <property type="nucleotide sequence ID" value="NZ_SNYJ01000030.1"/>
</dbReference>
<dbReference type="AlphaFoldDB" id="A0A4R6TWY2"/>